<organism evidence="3 4">
    <name type="scientific">Nocardioides donggukensis</name>
    <dbReference type="NCBI Taxonomy" id="2774019"/>
    <lineage>
        <taxon>Bacteria</taxon>
        <taxon>Bacillati</taxon>
        <taxon>Actinomycetota</taxon>
        <taxon>Actinomycetes</taxon>
        <taxon>Propionibacteriales</taxon>
        <taxon>Nocardioidaceae</taxon>
        <taxon>Nocardioides</taxon>
    </lineage>
</organism>
<evidence type="ECO:0000259" key="1">
    <source>
        <dbReference type="Pfam" id="PF13556"/>
    </source>
</evidence>
<dbReference type="EMBL" id="JACYXZ010000005">
    <property type="protein sequence ID" value="MBD8871122.1"/>
    <property type="molecule type" value="Genomic_DNA"/>
</dbReference>
<sequence length="400" mass="42573">MARRAARPETGSIELTPAVAEAMRAELAAVADRTVLAIIEEVPSYENALSGSMGATIRSAVQLALGTFLDLASRPGHSIDAPALAPALEGAYRLGRGEARSGRTMEALLAAYRIGARVSWRDMSRTVVEQGMAAEQVSRFAELVFAYIDELSAASAAGHTDELESSGRVRTRHLERLARALLNRAPADAVVAAAERADWDPPATLTAVLLPESQVGTVLTQIDPRTLQPTEDLPEVVEGETLLLVAGSGAPAARAGLLRTLQDVPAVVGPAVPWLDAATSHDRALRGRALGLAGLVDSEEHLAEIVLGADPGGLADLRERVLAPLADLRPSTVEKLTETLRSWLLHQGRREGIAEELFVHPQTVRYRVGQLREAYGDRLEDPRFVLEATIALAGPLGPPT</sequence>
<dbReference type="InterPro" id="IPR042070">
    <property type="entry name" value="PucR_C-HTH_sf"/>
</dbReference>
<proteinExistence type="predicted"/>
<protein>
    <submittedName>
        <fullName evidence="3">Helix-turn-helix domain-containing protein</fullName>
    </submittedName>
</protein>
<feature type="domain" description="PucR C-terminal helix-turn-helix" evidence="1">
    <location>
        <begin position="336"/>
        <end position="392"/>
    </location>
</feature>
<dbReference type="InterPro" id="IPR025736">
    <property type="entry name" value="PucR_C-HTH_dom"/>
</dbReference>
<dbReference type="InterPro" id="IPR051448">
    <property type="entry name" value="CdaR-like_regulators"/>
</dbReference>
<dbReference type="Pfam" id="PF25906">
    <property type="entry name" value="PucR-like_N"/>
    <property type="match status" value="1"/>
</dbReference>
<evidence type="ECO:0000313" key="3">
    <source>
        <dbReference type="EMBL" id="MBD8871122.1"/>
    </source>
</evidence>
<accession>A0A927K5I5</accession>
<name>A0A927K5I5_9ACTN</name>
<comment type="caution">
    <text evidence="3">The sequence shown here is derived from an EMBL/GenBank/DDBJ whole genome shotgun (WGS) entry which is preliminary data.</text>
</comment>
<gene>
    <name evidence="3" type="ORF">IE331_15960</name>
</gene>
<dbReference type="Proteomes" id="UP000616839">
    <property type="component" value="Unassembled WGS sequence"/>
</dbReference>
<dbReference type="AlphaFoldDB" id="A0A927K5I5"/>
<evidence type="ECO:0000259" key="2">
    <source>
        <dbReference type="Pfam" id="PF25906"/>
    </source>
</evidence>
<evidence type="ECO:0000313" key="4">
    <source>
        <dbReference type="Proteomes" id="UP000616839"/>
    </source>
</evidence>
<dbReference type="Gene3D" id="1.10.10.2840">
    <property type="entry name" value="PucR C-terminal helix-turn-helix domain"/>
    <property type="match status" value="1"/>
</dbReference>
<dbReference type="Pfam" id="PF13556">
    <property type="entry name" value="HTH_30"/>
    <property type="match status" value="1"/>
</dbReference>
<dbReference type="PANTHER" id="PTHR33744:SF1">
    <property type="entry name" value="DNA-BINDING TRANSCRIPTIONAL ACTIVATOR ADER"/>
    <property type="match status" value="1"/>
</dbReference>
<keyword evidence="4" id="KW-1185">Reference proteome</keyword>
<reference evidence="3" key="1">
    <citation type="submission" date="2020-09" db="EMBL/GenBank/DDBJ databases">
        <title>Nocardioides sp. strain MJB4 16S ribosomal RNA gene Genome sequencing and assembly.</title>
        <authorList>
            <person name="Kim I."/>
        </authorList>
    </citation>
    <scope>NUCLEOTIDE SEQUENCE</scope>
    <source>
        <strain evidence="3">MJB4</strain>
    </source>
</reference>
<dbReference type="PANTHER" id="PTHR33744">
    <property type="entry name" value="CARBOHYDRATE DIACID REGULATOR"/>
    <property type="match status" value="1"/>
</dbReference>
<dbReference type="InterPro" id="IPR058663">
    <property type="entry name" value="PucR-like_N"/>
</dbReference>
<dbReference type="RefSeq" id="WP_192144457.1">
    <property type="nucleotide sequence ID" value="NZ_JACYXZ010000005.1"/>
</dbReference>
<feature type="domain" description="PucR-like N-terminal" evidence="2">
    <location>
        <begin position="15"/>
        <end position="172"/>
    </location>
</feature>